<sequence length="75" mass="7851">MDMLGSIQQIAILGAVTAARGLRIGSHACSSASSAAPSAFVFLLEHMVTNRHALVTTTGRPRREAPNALEAQSFS</sequence>
<dbReference type="EMBL" id="JBBNAE010000010">
    <property type="protein sequence ID" value="KAK9091568.1"/>
    <property type="molecule type" value="Genomic_DNA"/>
</dbReference>
<dbReference type="AlphaFoldDB" id="A0AAP0EL57"/>
<accession>A0AAP0EL57</accession>
<evidence type="ECO:0000256" key="1">
    <source>
        <dbReference type="SAM" id="MobiDB-lite"/>
    </source>
</evidence>
<organism evidence="2 3">
    <name type="scientific">Stephania japonica</name>
    <dbReference type="NCBI Taxonomy" id="461633"/>
    <lineage>
        <taxon>Eukaryota</taxon>
        <taxon>Viridiplantae</taxon>
        <taxon>Streptophyta</taxon>
        <taxon>Embryophyta</taxon>
        <taxon>Tracheophyta</taxon>
        <taxon>Spermatophyta</taxon>
        <taxon>Magnoliopsida</taxon>
        <taxon>Ranunculales</taxon>
        <taxon>Menispermaceae</taxon>
        <taxon>Menispermoideae</taxon>
        <taxon>Cissampelideae</taxon>
        <taxon>Stephania</taxon>
    </lineage>
</organism>
<name>A0AAP0EL57_9MAGN</name>
<proteinExistence type="predicted"/>
<dbReference type="Proteomes" id="UP001417504">
    <property type="component" value="Unassembled WGS sequence"/>
</dbReference>
<evidence type="ECO:0000313" key="3">
    <source>
        <dbReference type="Proteomes" id="UP001417504"/>
    </source>
</evidence>
<gene>
    <name evidence="2" type="ORF">Sjap_024745</name>
</gene>
<reference evidence="2 3" key="1">
    <citation type="submission" date="2024-01" db="EMBL/GenBank/DDBJ databases">
        <title>Genome assemblies of Stephania.</title>
        <authorList>
            <person name="Yang L."/>
        </authorList>
    </citation>
    <scope>NUCLEOTIDE SEQUENCE [LARGE SCALE GENOMIC DNA]</scope>
    <source>
        <strain evidence="2">QJT</strain>
        <tissue evidence="2">Leaf</tissue>
    </source>
</reference>
<comment type="caution">
    <text evidence="2">The sequence shown here is derived from an EMBL/GenBank/DDBJ whole genome shotgun (WGS) entry which is preliminary data.</text>
</comment>
<keyword evidence="3" id="KW-1185">Reference proteome</keyword>
<protein>
    <submittedName>
        <fullName evidence="2">Uncharacterized protein</fullName>
    </submittedName>
</protein>
<feature type="region of interest" description="Disordered" evidence="1">
    <location>
        <begin position="56"/>
        <end position="75"/>
    </location>
</feature>
<evidence type="ECO:0000313" key="2">
    <source>
        <dbReference type="EMBL" id="KAK9091568.1"/>
    </source>
</evidence>